<sequence length="71" mass="7706">MDELHLHDLVALTSPLPGHKLRRGEIGVIVDVGPNGDCLLEFSGKDGVPYATPTVPANRLMKVYLHVDMAD</sequence>
<accession>A0A927GF00</accession>
<organism evidence="1 2">
    <name type="scientific">Spirosoma validum</name>
    <dbReference type="NCBI Taxonomy" id="2771355"/>
    <lineage>
        <taxon>Bacteria</taxon>
        <taxon>Pseudomonadati</taxon>
        <taxon>Bacteroidota</taxon>
        <taxon>Cytophagia</taxon>
        <taxon>Cytophagales</taxon>
        <taxon>Cytophagaceae</taxon>
        <taxon>Spirosoma</taxon>
    </lineage>
</organism>
<dbReference type="Pfam" id="PF16277">
    <property type="entry name" value="DUF4926"/>
    <property type="match status" value="1"/>
</dbReference>
<name>A0A927GF00_9BACT</name>
<dbReference type="Proteomes" id="UP000653797">
    <property type="component" value="Unassembled WGS sequence"/>
</dbReference>
<proteinExistence type="predicted"/>
<reference evidence="1" key="1">
    <citation type="submission" date="2020-09" db="EMBL/GenBank/DDBJ databases">
        <authorList>
            <person name="Kim M.K."/>
        </authorList>
    </citation>
    <scope>NUCLEOTIDE SEQUENCE</scope>
    <source>
        <strain evidence="1">BT704</strain>
    </source>
</reference>
<dbReference type="EMBL" id="JACXAA010000007">
    <property type="protein sequence ID" value="MBD2755213.1"/>
    <property type="molecule type" value="Genomic_DNA"/>
</dbReference>
<dbReference type="AlphaFoldDB" id="A0A927GF00"/>
<dbReference type="InterPro" id="IPR032568">
    <property type="entry name" value="DUF4926"/>
</dbReference>
<dbReference type="RefSeq" id="WP_191040824.1">
    <property type="nucleotide sequence ID" value="NZ_JACXAA010000007.1"/>
</dbReference>
<protein>
    <submittedName>
        <fullName evidence="1">DUF4926 domain-containing protein</fullName>
    </submittedName>
</protein>
<comment type="caution">
    <text evidence="1">The sequence shown here is derived from an EMBL/GenBank/DDBJ whole genome shotgun (WGS) entry which is preliminary data.</text>
</comment>
<keyword evidence="2" id="KW-1185">Reference proteome</keyword>
<gene>
    <name evidence="1" type="ORF">IC230_20095</name>
</gene>
<evidence type="ECO:0000313" key="1">
    <source>
        <dbReference type="EMBL" id="MBD2755213.1"/>
    </source>
</evidence>
<evidence type="ECO:0000313" key="2">
    <source>
        <dbReference type="Proteomes" id="UP000653797"/>
    </source>
</evidence>